<dbReference type="KEGG" id="tra:Trad_2386"/>
<reference evidence="3" key="1">
    <citation type="submission" date="2010-05" db="EMBL/GenBank/DDBJ databases">
        <title>The complete genome of Truepera radiovictris DSM 17093.</title>
        <authorList>
            <consortium name="US DOE Joint Genome Institute (JGI-PGF)"/>
            <person name="Lucas S."/>
            <person name="Copeland A."/>
            <person name="Lapidus A."/>
            <person name="Glavina del Rio T."/>
            <person name="Dalin E."/>
            <person name="Tice H."/>
            <person name="Bruce D."/>
            <person name="Goodwin L."/>
            <person name="Pitluck S."/>
            <person name="Kyrpides N."/>
            <person name="Mavromatis K."/>
            <person name="Ovchinnikova G."/>
            <person name="Munk A.C."/>
            <person name="Detter J.C."/>
            <person name="Han C."/>
            <person name="Tapia R."/>
            <person name="Land M."/>
            <person name="Hauser L."/>
            <person name="Markowitz V."/>
            <person name="Cheng J.-F."/>
            <person name="Hugenholtz P."/>
            <person name="Woyke T."/>
            <person name="Wu D."/>
            <person name="Tindall B."/>
            <person name="Pomrenke H.G."/>
            <person name="Brambilla E."/>
            <person name="Klenk H.-P."/>
            <person name="Eisen J.A."/>
        </authorList>
    </citation>
    <scope>NUCLEOTIDE SEQUENCE [LARGE SCALE GENOMIC DNA]</scope>
    <source>
        <strain evidence="3">DSM 17093 / CIP 108686 / LMG 22925 / RQ-24</strain>
    </source>
</reference>
<keyword evidence="3" id="KW-1185">Reference proteome</keyword>
<dbReference type="OrthoDB" id="9803749at2"/>
<gene>
    <name evidence="2" type="ordered locus">Trad_2386</name>
</gene>
<dbReference type="Gene3D" id="3.40.30.10">
    <property type="entry name" value="Glutaredoxin"/>
    <property type="match status" value="1"/>
</dbReference>
<dbReference type="Pfam" id="PF03960">
    <property type="entry name" value="ArsC"/>
    <property type="match status" value="1"/>
</dbReference>
<evidence type="ECO:0000313" key="3">
    <source>
        <dbReference type="Proteomes" id="UP000000379"/>
    </source>
</evidence>
<dbReference type="InterPro" id="IPR006660">
    <property type="entry name" value="Arsenate_reductase-like"/>
</dbReference>
<proteinExistence type="inferred from homology"/>
<accession>D7CT32</accession>
<sequence length="119" mass="13536">MNVQIFGTQKSQDTKKALRFFKERGLSPQFIDLSARKTAPGELKRFVERFGVRALINTQSRAYERSGLEYRRLDDAALLQYLLGEPALMVQPLVRSGSRLTLGWDDAFWREAVAAERGG</sequence>
<protein>
    <submittedName>
        <fullName evidence="2">Arsenate reductase-like protein</fullName>
    </submittedName>
</protein>
<dbReference type="Proteomes" id="UP000000379">
    <property type="component" value="Chromosome"/>
</dbReference>
<evidence type="ECO:0000313" key="2">
    <source>
        <dbReference type="EMBL" id="ADI15495.1"/>
    </source>
</evidence>
<dbReference type="eggNOG" id="COG1393">
    <property type="taxonomic scope" value="Bacteria"/>
</dbReference>
<dbReference type="PROSITE" id="PS51353">
    <property type="entry name" value="ARSC"/>
    <property type="match status" value="1"/>
</dbReference>
<dbReference type="SUPFAM" id="SSF52833">
    <property type="entry name" value="Thioredoxin-like"/>
    <property type="match status" value="1"/>
</dbReference>
<reference evidence="2 3" key="2">
    <citation type="journal article" date="2011" name="Stand. Genomic Sci.">
        <title>Complete genome sequence of Truepera radiovictrix type strain (RQ-24).</title>
        <authorList>
            <person name="Ivanova N."/>
            <person name="Rohde C."/>
            <person name="Munk C."/>
            <person name="Nolan M."/>
            <person name="Lucas S."/>
            <person name="Del Rio T.G."/>
            <person name="Tice H."/>
            <person name="Deshpande S."/>
            <person name="Cheng J.F."/>
            <person name="Tapia R."/>
            <person name="Han C."/>
            <person name="Goodwin L."/>
            <person name="Pitluck S."/>
            <person name="Liolios K."/>
            <person name="Mavromatis K."/>
            <person name="Mikhailova N."/>
            <person name="Pati A."/>
            <person name="Chen A."/>
            <person name="Palaniappan K."/>
            <person name="Land M."/>
            <person name="Hauser L."/>
            <person name="Chang Y.J."/>
            <person name="Jeffries C.D."/>
            <person name="Brambilla E."/>
            <person name="Rohde M."/>
            <person name="Goker M."/>
            <person name="Tindall B.J."/>
            <person name="Woyke T."/>
            <person name="Bristow J."/>
            <person name="Eisen J.A."/>
            <person name="Markowitz V."/>
            <person name="Hugenholtz P."/>
            <person name="Kyrpides N.C."/>
            <person name="Klenk H.P."/>
            <person name="Lapidus A."/>
        </authorList>
    </citation>
    <scope>NUCLEOTIDE SEQUENCE [LARGE SCALE GENOMIC DNA]</scope>
    <source>
        <strain evidence="3">DSM 17093 / CIP 108686 / LMG 22925 / RQ-24</strain>
    </source>
</reference>
<comment type="similarity">
    <text evidence="1">Belongs to the ArsC family.</text>
</comment>
<dbReference type="RefSeq" id="WP_013178858.1">
    <property type="nucleotide sequence ID" value="NC_014221.1"/>
</dbReference>
<dbReference type="EMBL" id="CP002049">
    <property type="protein sequence ID" value="ADI15495.1"/>
    <property type="molecule type" value="Genomic_DNA"/>
</dbReference>
<organism evidence="2 3">
    <name type="scientific">Truepera radiovictrix (strain DSM 17093 / CIP 108686 / LMG 22925 / RQ-24)</name>
    <dbReference type="NCBI Taxonomy" id="649638"/>
    <lineage>
        <taxon>Bacteria</taxon>
        <taxon>Thermotogati</taxon>
        <taxon>Deinococcota</taxon>
        <taxon>Deinococci</taxon>
        <taxon>Trueperales</taxon>
        <taxon>Trueperaceae</taxon>
        <taxon>Truepera</taxon>
    </lineage>
</organism>
<dbReference type="InterPro" id="IPR036249">
    <property type="entry name" value="Thioredoxin-like_sf"/>
</dbReference>
<dbReference type="PANTHER" id="PTHR30041">
    <property type="entry name" value="ARSENATE REDUCTASE"/>
    <property type="match status" value="1"/>
</dbReference>
<dbReference type="AlphaFoldDB" id="D7CT32"/>
<dbReference type="PANTHER" id="PTHR30041:SF8">
    <property type="entry name" value="PROTEIN YFFB"/>
    <property type="match status" value="1"/>
</dbReference>
<evidence type="ECO:0000256" key="1">
    <source>
        <dbReference type="PROSITE-ProRule" id="PRU01282"/>
    </source>
</evidence>
<dbReference type="HOGENOM" id="CLU_116644_2_3_0"/>
<dbReference type="STRING" id="649638.Trad_2386"/>
<name>D7CT32_TRURR</name>